<comment type="caution">
    <text evidence="11">The sequence shown here is derived from an EMBL/GenBank/DDBJ whole genome shotgun (WGS) entry which is preliminary data.</text>
</comment>
<reference evidence="11 12" key="1">
    <citation type="submission" date="2020-08" db="EMBL/GenBank/DDBJ databases">
        <title>Genomic Encyclopedia of Type Strains, Phase III (KMG-III): the genomes of soil and plant-associated and newly described type strains.</title>
        <authorList>
            <person name="Whitman W."/>
        </authorList>
    </citation>
    <scope>NUCLEOTIDE SEQUENCE [LARGE SCALE GENOMIC DNA]</scope>
    <source>
        <strain evidence="11 12">CECT 8897</strain>
    </source>
</reference>
<keyword evidence="4" id="KW-1003">Cell membrane</keyword>
<evidence type="ECO:0000256" key="8">
    <source>
        <dbReference type="ARBA" id="ARBA00023136"/>
    </source>
</evidence>
<feature type="transmembrane region" description="Helical" evidence="10">
    <location>
        <begin position="196"/>
        <end position="219"/>
    </location>
</feature>
<feature type="transmembrane region" description="Helical" evidence="10">
    <location>
        <begin position="320"/>
        <end position="343"/>
    </location>
</feature>
<keyword evidence="5 10" id="KW-0812">Transmembrane</keyword>
<feature type="transmembrane region" description="Helical" evidence="10">
    <location>
        <begin position="434"/>
        <end position="453"/>
    </location>
</feature>
<dbReference type="GO" id="GO:0006811">
    <property type="term" value="P:monoatomic ion transport"/>
    <property type="evidence" value="ECO:0007669"/>
    <property type="project" value="UniProtKB-KW"/>
</dbReference>
<accession>A0A7W5B886</accession>
<dbReference type="RefSeq" id="WP_183439935.1">
    <property type="nucleotide sequence ID" value="NZ_JACHXD010000002.1"/>
</dbReference>
<dbReference type="Pfam" id="PF01554">
    <property type="entry name" value="MatE"/>
    <property type="match status" value="2"/>
</dbReference>
<dbReference type="PANTHER" id="PTHR43298">
    <property type="entry name" value="MULTIDRUG RESISTANCE PROTEIN NORM-RELATED"/>
    <property type="match status" value="1"/>
</dbReference>
<keyword evidence="6 10" id="KW-1133">Transmembrane helix</keyword>
<feature type="transmembrane region" description="Helical" evidence="10">
    <location>
        <begin position="137"/>
        <end position="155"/>
    </location>
</feature>
<gene>
    <name evidence="11" type="ORF">FHS03_001041</name>
</gene>
<sequence length="488" mass="52115">MPSDSPRNFHAIRQEIRALWQLAWPILIAQLAAAGMGASDVAMTGHVNPAELAAVALGASLWIVVFGTLVGLMMPVNALVAHQYGAGALDQIPRVVRQALWMALGIGLLAVAVVNLATAAFYHIGLPDDVAAHAARFVQVISLGLPALTAYRTLYGYSASINQTKPMMIIALGALAHNIVVNWLLVYGHWGLPRLGAIGCAIGTASGLWLMLGGMLWWLRHAPAYRASYPLSHWEGPDWTEIRAMLKLGVPMGVTYFAEMSAFSAVCLLVARFGVDAVAANQITFNFTSLMYVVPFSFGVAMVTRVGHALGEGNPRRARFVSLTGVGVSVGFALLSAALMALFRHEIAAAYVADPRVIDMTAALLLLGAFFQLSDATQVAASWALRGYKVSQLPMIIHLTSFWGVALPLGCLLGLGWLPAWFPWQPQPLAATGFWIGLAAGLTVAAVLLIVLLQRLTLRRIAEAEAKTGGVPLPAERTARAEATLEQT</sequence>
<dbReference type="CDD" id="cd13131">
    <property type="entry name" value="MATE_NorM_like"/>
    <property type="match status" value="1"/>
</dbReference>
<dbReference type="InterPro" id="IPR048279">
    <property type="entry name" value="MdtK-like"/>
</dbReference>
<protein>
    <recommendedName>
        <fullName evidence="9">Multidrug-efflux transporter</fullName>
    </recommendedName>
</protein>
<dbReference type="PANTHER" id="PTHR43298:SF2">
    <property type="entry name" value="FMN_FAD EXPORTER YEEO-RELATED"/>
    <property type="match status" value="1"/>
</dbReference>
<feature type="transmembrane region" description="Helical" evidence="10">
    <location>
        <begin position="59"/>
        <end position="80"/>
    </location>
</feature>
<dbReference type="InterPro" id="IPR050222">
    <property type="entry name" value="MATE_MdtK"/>
</dbReference>
<evidence type="ECO:0000256" key="7">
    <source>
        <dbReference type="ARBA" id="ARBA00023065"/>
    </source>
</evidence>
<feature type="transmembrane region" description="Helical" evidence="10">
    <location>
        <begin position="21"/>
        <end position="39"/>
    </location>
</feature>
<dbReference type="InterPro" id="IPR002528">
    <property type="entry name" value="MATE_fam"/>
</dbReference>
<dbReference type="EMBL" id="JACHXD010000002">
    <property type="protein sequence ID" value="MBB3118015.1"/>
    <property type="molecule type" value="Genomic_DNA"/>
</dbReference>
<feature type="transmembrane region" description="Helical" evidence="10">
    <location>
        <begin position="397"/>
        <end position="422"/>
    </location>
</feature>
<evidence type="ECO:0000256" key="9">
    <source>
        <dbReference type="ARBA" id="ARBA00031636"/>
    </source>
</evidence>
<dbReference type="GO" id="GO:0042910">
    <property type="term" value="F:xenobiotic transmembrane transporter activity"/>
    <property type="evidence" value="ECO:0007669"/>
    <property type="project" value="InterPro"/>
</dbReference>
<name>A0A7W5B886_9BURK</name>
<evidence type="ECO:0000313" key="11">
    <source>
        <dbReference type="EMBL" id="MBB3118015.1"/>
    </source>
</evidence>
<evidence type="ECO:0000256" key="2">
    <source>
        <dbReference type="ARBA" id="ARBA00022448"/>
    </source>
</evidence>
<keyword evidence="12" id="KW-1185">Reference proteome</keyword>
<dbReference type="Proteomes" id="UP000541535">
    <property type="component" value="Unassembled WGS sequence"/>
</dbReference>
<comment type="subcellular location">
    <subcellularLocation>
        <location evidence="1">Cell inner membrane</location>
        <topology evidence="1">Multi-pass membrane protein</topology>
    </subcellularLocation>
</comment>
<keyword evidence="2" id="KW-0813">Transport</keyword>
<keyword evidence="8 10" id="KW-0472">Membrane</keyword>
<proteinExistence type="predicted"/>
<dbReference type="NCBIfam" id="TIGR00797">
    <property type="entry name" value="matE"/>
    <property type="match status" value="1"/>
</dbReference>
<feature type="transmembrane region" description="Helical" evidence="10">
    <location>
        <begin position="167"/>
        <end position="190"/>
    </location>
</feature>
<feature type="transmembrane region" description="Helical" evidence="10">
    <location>
        <begin position="287"/>
        <end position="308"/>
    </location>
</feature>
<evidence type="ECO:0000256" key="3">
    <source>
        <dbReference type="ARBA" id="ARBA00022449"/>
    </source>
</evidence>
<keyword evidence="3" id="KW-0050">Antiport</keyword>
<evidence type="ECO:0000256" key="10">
    <source>
        <dbReference type="SAM" id="Phobius"/>
    </source>
</evidence>
<evidence type="ECO:0000256" key="4">
    <source>
        <dbReference type="ARBA" id="ARBA00022475"/>
    </source>
</evidence>
<feature type="transmembrane region" description="Helical" evidence="10">
    <location>
        <begin position="100"/>
        <end position="125"/>
    </location>
</feature>
<feature type="transmembrane region" description="Helical" evidence="10">
    <location>
        <begin position="253"/>
        <end position="275"/>
    </location>
</feature>
<evidence type="ECO:0000256" key="5">
    <source>
        <dbReference type="ARBA" id="ARBA00022692"/>
    </source>
</evidence>
<dbReference type="PIRSF" id="PIRSF006603">
    <property type="entry name" value="DinF"/>
    <property type="match status" value="1"/>
</dbReference>
<dbReference type="GO" id="GO:0015297">
    <property type="term" value="F:antiporter activity"/>
    <property type="evidence" value="ECO:0007669"/>
    <property type="project" value="UniProtKB-KW"/>
</dbReference>
<dbReference type="GO" id="GO:0005886">
    <property type="term" value="C:plasma membrane"/>
    <property type="evidence" value="ECO:0007669"/>
    <property type="project" value="UniProtKB-SubCell"/>
</dbReference>
<dbReference type="AlphaFoldDB" id="A0A7W5B886"/>
<organism evidence="11 12">
    <name type="scientific">Pseudoduganella violacea</name>
    <dbReference type="NCBI Taxonomy" id="1715466"/>
    <lineage>
        <taxon>Bacteria</taxon>
        <taxon>Pseudomonadati</taxon>
        <taxon>Pseudomonadota</taxon>
        <taxon>Betaproteobacteria</taxon>
        <taxon>Burkholderiales</taxon>
        <taxon>Oxalobacteraceae</taxon>
        <taxon>Telluria group</taxon>
        <taxon>Pseudoduganella</taxon>
    </lineage>
</organism>
<keyword evidence="7" id="KW-0406">Ion transport</keyword>
<evidence type="ECO:0000313" key="12">
    <source>
        <dbReference type="Proteomes" id="UP000541535"/>
    </source>
</evidence>
<evidence type="ECO:0000256" key="1">
    <source>
        <dbReference type="ARBA" id="ARBA00004429"/>
    </source>
</evidence>
<evidence type="ECO:0000256" key="6">
    <source>
        <dbReference type="ARBA" id="ARBA00022989"/>
    </source>
</evidence>
<feature type="transmembrane region" description="Helical" evidence="10">
    <location>
        <begin position="363"/>
        <end position="385"/>
    </location>
</feature>